<dbReference type="EMBL" id="JBHLUK010000024">
    <property type="protein sequence ID" value="MFC0423266.1"/>
    <property type="molecule type" value="Genomic_DNA"/>
</dbReference>
<protein>
    <submittedName>
        <fullName evidence="2">Fic family protein</fullName>
    </submittedName>
</protein>
<gene>
    <name evidence="2" type="ORF">ACFFGS_03890</name>
</gene>
<name>A0ABV6K1D2_9LACO</name>
<evidence type="ECO:0000259" key="1">
    <source>
        <dbReference type="PROSITE" id="PS51459"/>
    </source>
</evidence>
<reference evidence="2 3" key="1">
    <citation type="submission" date="2024-09" db="EMBL/GenBank/DDBJ databases">
        <authorList>
            <person name="Sun Q."/>
            <person name="Mori K."/>
        </authorList>
    </citation>
    <scope>NUCLEOTIDE SEQUENCE [LARGE SCALE GENOMIC DNA]</scope>
    <source>
        <strain evidence="2 3">TBRC 4575</strain>
    </source>
</reference>
<organism evidence="2 3">
    <name type="scientific">Lactiplantibacillus plajomi</name>
    <dbReference type="NCBI Taxonomy" id="1457217"/>
    <lineage>
        <taxon>Bacteria</taxon>
        <taxon>Bacillati</taxon>
        <taxon>Bacillota</taxon>
        <taxon>Bacilli</taxon>
        <taxon>Lactobacillales</taxon>
        <taxon>Lactobacillaceae</taxon>
        <taxon>Lactiplantibacillus</taxon>
    </lineage>
</organism>
<accession>A0ABV6K1D2</accession>
<dbReference type="InterPro" id="IPR036597">
    <property type="entry name" value="Fido-like_dom_sf"/>
</dbReference>
<dbReference type="RefSeq" id="WP_137644646.1">
    <property type="nucleotide sequence ID" value="NZ_BAABRM010000007.1"/>
</dbReference>
<dbReference type="Pfam" id="PF02661">
    <property type="entry name" value="Fic"/>
    <property type="match status" value="1"/>
</dbReference>
<keyword evidence="3" id="KW-1185">Reference proteome</keyword>
<dbReference type="SUPFAM" id="SSF140931">
    <property type="entry name" value="Fic-like"/>
    <property type="match status" value="1"/>
</dbReference>
<proteinExistence type="predicted"/>
<sequence length="223" mass="24743">MNASINDQFKLTAAEEKFLFKKNLNQLVFIAGQFENLPVSLMKTTSIMNDFMVDQVSPVAVWTILNLKRAFQYALTRQCAQLTFDDVLMINQLVLGGDPTAGKVRTSAVRVRIGDTFWDLPMPNDATIATINAIITARQSTTTKAITLNLALSRAQLFTDGNKRTAMIAANLLMLQGGTGIFGVPEKRLSEYGKKLADYYRSGQAAELQQWLSETAVFGLKMY</sequence>
<feature type="domain" description="Fido" evidence="1">
    <location>
        <begin position="82"/>
        <end position="214"/>
    </location>
</feature>
<evidence type="ECO:0000313" key="2">
    <source>
        <dbReference type="EMBL" id="MFC0423266.1"/>
    </source>
</evidence>
<dbReference type="PROSITE" id="PS51459">
    <property type="entry name" value="FIDO"/>
    <property type="match status" value="1"/>
</dbReference>
<dbReference type="Proteomes" id="UP001589855">
    <property type="component" value="Unassembled WGS sequence"/>
</dbReference>
<dbReference type="Gene3D" id="1.10.3290.10">
    <property type="entry name" value="Fido-like domain"/>
    <property type="match status" value="1"/>
</dbReference>
<comment type="caution">
    <text evidence="2">The sequence shown here is derived from an EMBL/GenBank/DDBJ whole genome shotgun (WGS) entry which is preliminary data.</text>
</comment>
<dbReference type="InterPro" id="IPR003812">
    <property type="entry name" value="Fido"/>
</dbReference>
<evidence type="ECO:0000313" key="3">
    <source>
        <dbReference type="Proteomes" id="UP001589855"/>
    </source>
</evidence>